<evidence type="ECO:0000313" key="1">
    <source>
        <dbReference type="EMBL" id="CAE6958610.1"/>
    </source>
</evidence>
<protein>
    <submittedName>
        <fullName evidence="1">Uncharacterized protein</fullName>
    </submittedName>
</protein>
<comment type="caution">
    <text evidence="1">The sequence shown here is derived from an EMBL/GenBank/DDBJ whole genome shotgun (WGS) entry which is preliminary data.</text>
</comment>
<dbReference type="Pfam" id="PF22162">
    <property type="entry name" value="PFIN"/>
    <property type="match status" value="1"/>
</dbReference>
<dbReference type="EMBL" id="CAJNAS010000029">
    <property type="protein sequence ID" value="CAE6958610.1"/>
    <property type="molecule type" value="Genomic_DNA"/>
</dbReference>
<evidence type="ECO:0000313" key="2">
    <source>
        <dbReference type="Proteomes" id="UP000675121"/>
    </source>
</evidence>
<organism evidence="1 2">
    <name type="scientific">Paraburkholderia domus</name>
    <dbReference type="NCBI Taxonomy" id="2793075"/>
    <lineage>
        <taxon>Bacteria</taxon>
        <taxon>Pseudomonadati</taxon>
        <taxon>Pseudomonadota</taxon>
        <taxon>Betaproteobacteria</taxon>
        <taxon>Burkholderiales</taxon>
        <taxon>Burkholderiaceae</taxon>
        <taxon>Paraburkholderia</taxon>
    </lineage>
</organism>
<dbReference type="AlphaFoldDB" id="A0A9N8NDC1"/>
<accession>A0A9N8NDC1</accession>
<reference evidence="1" key="1">
    <citation type="submission" date="2021-02" db="EMBL/GenBank/DDBJ databases">
        <authorList>
            <person name="Vanwijnsberghe S."/>
        </authorList>
    </citation>
    <scope>NUCLEOTIDE SEQUENCE</scope>
    <source>
        <strain evidence="1">R-70211</strain>
    </source>
</reference>
<dbReference type="InterPro" id="IPR054044">
    <property type="entry name" value="PFIN"/>
</dbReference>
<gene>
    <name evidence="1" type="ORF">R70211_06768</name>
</gene>
<proteinExistence type="predicted"/>
<sequence length="205" mass="22789">MKTLYGIARHTGGRYAVFKVPTNLGDVFMKIARDESTAVVEVDAERFLDLWRGPLSSHCEVAHGTVDTWPSDYKFADAEEGFSEGEWNPVPLALVSCATGHEYNLVESRSLFGLRKRLQSVQGKQHDQLSFTNGVTRTIWLLTAGAKAFPVSCHVDDAPLLQERAGANDTRFMTTAELLPDPTREQALAELMALNERTEAKYGRD</sequence>
<dbReference type="Proteomes" id="UP000675121">
    <property type="component" value="Unassembled WGS sequence"/>
</dbReference>
<keyword evidence="2" id="KW-1185">Reference proteome</keyword>
<name>A0A9N8NDC1_9BURK</name>